<reference evidence="3 4" key="1">
    <citation type="submission" date="2019-02" db="EMBL/GenBank/DDBJ databases">
        <title>Complete Genome Sequence and Methylome Analysis of free living Spirochaetas.</title>
        <authorList>
            <person name="Fomenkov A."/>
            <person name="Dubinina G."/>
            <person name="Leshcheva N."/>
            <person name="Mikheeva N."/>
            <person name="Grabovich M."/>
            <person name="Vincze T."/>
            <person name="Roberts R.J."/>
        </authorList>
    </citation>
    <scope>NUCLEOTIDE SEQUENCE [LARGE SCALE GENOMIC DNA]</scope>
    <source>
        <strain evidence="3 4">K2</strain>
    </source>
</reference>
<name>A0A5C1QMB7_9SPIO</name>
<organism evidence="3 4">
    <name type="scientific">Oceanispirochaeta crateris</name>
    <dbReference type="NCBI Taxonomy" id="2518645"/>
    <lineage>
        <taxon>Bacteria</taxon>
        <taxon>Pseudomonadati</taxon>
        <taxon>Spirochaetota</taxon>
        <taxon>Spirochaetia</taxon>
        <taxon>Spirochaetales</taxon>
        <taxon>Spirochaetaceae</taxon>
        <taxon>Oceanispirochaeta</taxon>
    </lineage>
</organism>
<accession>A0A5C1QMB7</accession>
<evidence type="ECO:0000313" key="4">
    <source>
        <dbReference type="Proteomes" id="UP000324209"/>
    </source>
</evidence>
<proteinExistence type="inferred from homology"/>
<dbReference type="SUPFAM" id="SSF48208">
    <property type="entry name" value="Six-hairpin glycosidases"/>
    <property type="match status" value="1"/>
</dbReference>
<gene>
    <name evidence="3" type="ORF">EXM22_08965</name>
</gene>
<evidence type="ECO:0000313" key="3">
    <source>
        <dbReference type="EMBL" id="QEN08110.1"/>
    </source>
</evidence>
<dbReference type="RefSeq" id="WP_149486190.1">
    <property type="nucleotide sequence ID" value="NZ_CP036150.1"/>
</dbReference>
<dbReference type="InterPro" id="IPR012341">
    <property type="entry name" value="6hp_glycosidase-like_sf"/>
</dbReference>
<dbReference type="PANTHER" id="PTHR36845:SF1">
    <property type="entry name" value="HYDROLASE, PUTATIVE (AFU_ORTHOLOGUE AFUA_7G05090)-RELATED"/>
    <property type="match status" value="1"/>
</dbReference>
<dbReference type="EMBL" id="CP036150">
    <property type="protein sequence ID" value="QEN08110.1"/>
    <property type="molecule type" value="Genomic_DNA"/>
</dbReference>
<dbReference type="GO" id="GO:0000272">
    <property type="term" value="P:polysaccharide catabolic process"/>
    <property type="evidence" value="ECO:0007669"/>
    <property type="project" value="TreeGrafter"/>
</dbReference>
<evidence type="ECO:0000256" key="1">
    <source>
        <dbReference type="ARBA" id="ARBA00022801"/>
    </source>
</evidence>
<dbReference type="Proteomes" id="UP000324209">
    <property type="component" value="Chromosome"/>
</dbReference>
<dbReference type="PANTHER" id="PTHR36845">
    <property type="entry name" value="HYDROLASE, PUTATIVE (AFU_ORTHOLOGUE AFUA_7G05090)-RELATED"/>
    <property type="match status" value="1"/>
</dbReference>
<dbReference type="KEGG" id="ock:EXM22_08965"/>
<keyword evidence="1 3" id="KW-0378">Hydrolase</keyword>
<evidence type="ECO:0000256" key="2">
    <source>
        <dbReference type="ARBA" id="ARBA00038358"/>
    </source>
</evidence>
<dbReference type="InterPro" id="IPR008928">
    <property type="entry name" value="6-hairpin_glycosidase_sf"/>
</dbReference>
<comment type="similarity">
    <text evidence="2">Belongs to the glycosyl hydrolase 88 family.</text>
</comment>
<dbReference type="AlphaFoldDB" id="A0A5C1QMB7"/>
<keyword evidence="4" id="KW-1185">Reference proteome</keyword>
<dbReference type="Gene3D" id="1.50.10.10">
    <property type="match status" value="1"/>
</dbReference>
<sequence length="463" mass="52631">MIKITQEKDLKGFILPLNRFFDLAVQKVELIQKNWDEDQGAPVFTINGKYSSRGWTEWTQGFMYGNALLAFEATGNQECLHWGREKTVEKMAPHLSHFGVHDHGFNNISSYGNLLRFMKNGEIEANEWEKNYYILALKLSGAVQAKRFTYLPGQLGYVTSFNGAHSLFADTIRSMRILALSHQLGHFLWSEQDEKTSLLKLLLSHAETTARYNVYFGEGRDTWDERGRVAHESIFNVNSGSYRCPASQQGYSPFTTWTRGQAWILTGFAEQLEFISTLDESEISNLNLPYYPDKKTVLRRFKEVAEAVADHIIENSPTDGIPYWDTGAPQLHKIKNYKEKPADPYNGYEPVDSSSAAISVQGLFRLASYLKETDPEKSLRYSGAATTMMKTLLSDEYLSLKKDHQGLLLHSIYHQPNGWDHVAQGQAISNGESCMWGDYHLLEAAVYLQKMAIGKAVPEFFNI</sequence>
<dbReference type="OrthoDB" id="428577at2"/>
<dbReference type="GO" id="GO:0052757">
    <property type="term" value="F:chondroitin hydrolase activity"/>
    <property type="evidence" value="ECO:0007669"/>
    <property type="project" value="TreeGrafter"/>
</dbReference>
<protein>
    <submittedName>
        <fullName evidence="3">Glycosyl hydrolase</fullName>
    </submittedName>
</protein>
<dbReference type="InterPro" id="IPR052369">
    <property type="entry name" value="UG_Glycosaminoglycan_Hydrolase"/>
</dbReference>